<dbReference type="InterPro" id="IPR027417">
    <property type="entry name" value="P-loop_NTPase"/>
</dbReference>
<dbReference type="PROSITE" id="PS51420">
    <property type="entry name" value="RHO"/>
    <property type="match status" value="1"/>
</dbReference>
<evidence type="ECO:0000256" key="2">
    <source>
        <dbReference type="ARBA" id="ARBA00023134"/>
    </source>
</evidence>
<keyword evidence="3" id="KW-0472">Membrane</keyword>
<dbReference type="EMBL" id="JAAHCF010000095">
    <property type="protein sequence ID" value="KAK8148347.1"/>
    <property type="molecule type" value="Genomic_DNA"/>
</dbReference>
<dbReference type="SMART" id="SM00175">
    <property type="entry name" value="RAB"/>
    <property type="match status" value="1"/>
</dbReference>
<dbReference type="PRINTS" id="PR00449">
    <property type="entry name" value="RASTRNSFRMNG"/>
</dbReference>
<dbReference type="SUPFAM" id="SSF52540">
    <property type="entry name" value="P-loop containing nucleoside triphosphate hydrolases"/>
    <property type="match status" value="1"/>
</dbReference>
<feature type="transmembrane region" description="Helical" evidence="3">
    <location>
        <begin position="12"/>
        <end position="34"/>
    </location>
</feature>
<comment type="caution">
    <text evidence="4">The sequence shown here is derived from an EMBL/GenBank/DDBJ whole genome shotgun (WGS) entry which is preliminary data.</text>
</comment>
<dbReference type="GO" id="GO:0005525">
    <property type="term" value="F:GTP binding"/>
    <property type="evidence" value="ECO:0007669"/>
    <property type="project" value="UniProtKB-KW"/>
</dbReference>
<dbReference type="InterPro" id="IPR001806">
    <property type="entry name" value="Small_GTPase"/>
</dbReference>
<organism evidence="4 5">
    <name type="scientific">Beauveria asiatica</name>
    <dbReference type="NCBI Taxonomy" id="1069075"/>
    <lineage>
        <taxon>Eukaryota</taxon>
        <taxon>Fungi</taxon>
        <taxon>Dikarya</taxon>
        <taxon>Ascomycota</taxon>
        <taxon>Pezizomycotina</taxon>
        <taxon>Sordariomycetes</taxon>
        <taxon>Hypocreomycetidae</taxon>
        <taxon>Hypocreales</taxon>
        <taxon>Cordycipitaceae</taxon>
        <taxon>Beauveria</taxon>
    </lineage>
</organism>
<dbReference type="Pfam" id="PF00071">
    <property type="entry name" value="Ras"/>
    <property type="match status" value="1"/>
</dbReference>
<dbReference type="InterPro" id="IPR003578">
    <property type="entry name" value="Small_GTPase_Rho"/>
</dbReference>
<protein>
    <submittedName>
        <fullName evidence="4">Rho GTPase</fullName>
    </submittedName>
</protein>
<evidence type="ECO:0000313" key="5">
    <source>
        <dbReference type="Proteomes" id="UP001397290"/>
    </source>
</evidence>
<evidence type="ECO:0000256" key="3">
    <source>
        <dbReference type="SAM" id="Phobius"/>
    </source>
</evidence>
<keyword evidence="1" id="KW-0547">Nucleotide-binding</keyword>
<keyword evidence="2" id="KW-0342">GTP-binding</keyword>
<dbReference type="AlphaFoldDB" id="A0AAW0S1K9"/>
<gene>
    <name evidence="4" type="primary">RHO2_2</name>
    <name evidence="4" type="ORF">G3M48_010401</name>
</gene>
<dbReference type="Proteomes" id="UP001397290">
    <property type="component" value="Unassembled WGS sequence"/>
</dbReference>
<dbReference type="PROSITE" id="PS51419">
    <property type="entry name" value="RAB"/>
    <property type="match status" value="1"/>
</dbReference>
<keyword evidence="5" id="KW-1185">Reference proteome</keyword>
<proteinExistence type="predicted"/>
<dbReference type="GO" id="GO:0003924">
    <property type="term" value="F:GTPase activity"/>
    <property type="evidence" value="ECO:0007669"/>
    <property type="project" value="InterPro"/>
</dbReference>
<dbReference type="SMART" id="SM00173">
    <property type="entry name" value="RAS"/>
    <property type="match status" value="1"/>
</dbReference>
<keyword evidence="3" id="KW-1133">Transmembrane helix</keyword>
<evidence type="ECO:0000256" key="1">
    <source>
        <dbReference type="ARBA" id="ARBA00022741"/>
    </source>
</evidence>
<sequence length="283" mass="31430">MTTFFLGWELWLQLSFVLACLIFIVIGAGLVRLWQVSYKRRRYEKIGAVRSEQLRRCGLGDRHVDDVPFGAKALESGVGARGVIVVLGNRSCGKTCLLSVFALGFFPKHHPPSIFDDYIIDCEEDDQSAEIALKEVRIYNFQQSIQVLHRTEADVIVLAFSIDDPNALRNITSNMIHERNSGHICPPCVLVGLKKDLRTLVEVTDGSLDRTKNFVSSQQGAMAAAEIGASYYMECSSASGECVQDVFACAAELAFPARDETDPGILDKVVRRLLRPLQGFRSQ</sequence>
<dbReference type="GO" id="GO:0007264">
    <property type="term" value="P:small GTPase-mediated signal transduction"/>
    <property type="evidence" value="ECO:0007669"/>
    <property type="project" value="InterPro"/>
</dbReference>
<name>A0AAW0S1K9_9HYPO</name>
<dbReference type="PANTHER" id="PTHR24072">
    <property type="entry name" value="RHO FAMILY GTPASE"/>
    <property type="match status" value="1"/>
</dbReference>
<dbReference type="Gene3D" id="3.40.50.300">
    <property type="entry name" value="P-loop containing nucleotide triphosphate hydrolases"/>
    <property type="match status" value="1"/>
</dbReference>
<accession>A0AAW0S1K9</accession>
<dbReference type="SMART" id="SM00174">
    <property type="entry name" value="RHO"/>
    <property type="match status" value="1"/>
</dbReference>
<evidence type="ECO:0000313" key="4">
    <source>
        <dbReference type="EMBL" id="KAK8148347.1"/>
    </source>
</evidence>
<reference evidence="4 5" key="1">
    <citation type="submission" date="2020-02" db="EMBL/GenBank/DDBJ databases">
        <title>Comparative genomics of the hypocrealean fungal genus Beauvera.</title>
        <authorList>
            <person name="Showalter D.N."/>
            <person name="Bushley K.E."/>
            <person name="Rehner S.A."/>
        </authorList>
    </citation>
    <scope>NUCLEOTIDE SEQUENCE [LARGE SCALE GENOMIC DNA]</scope>
    <source>
        <strain evidence="4 5">ARSEF4384</strain>
    </source>
</reference>
<keyword evidence="3" id="KW-0812">Transmembrane</keyword>